<dbReference type="EMBL" id="JYDP01000010">
    <property type="protein sequence ID" value="KRZ16582.1"/>
    <property type="molecule type" value="Genomic_DNA"/>
</dbReference>
<keyword evidence="1" id="KW-0472">Membrane</keyword>
<keyword evidence="1" id="KW-1133">Transmembrane helix</keyword>
<evidence type="ECO:0000313" key="2">
    <source>
        <dbReference type="EMBL" id="KRZ16582.1"/>
    </source>
</evidence>
<accession>A0A0V1I1E7</accession>
<sequence>MNAMDYGILYLTNIPFRANVIRLLAAPVFLLLYMSVLWDRKPWQLPATRISPLEQAEQSSTINGAIIRVSRPGGRIYQTATAHRQSVVSEVELCPGVSMTRHREATLESAAVQERRNGVEGVKSAG</sequence>
<keyword evidence="1" id="KW-0812">Transmembrane</keyword>
<organism evidence="2 3">
    <name type="scientific">Trichinella zimbabwensis</name>
    <dbReference type="NCBI Taxonomy" id="268475"/>
    <lineage>
        <taxon>Eukaryota</taxon>
        <taxon>Metazoa</taxon>
        <taxon>Ecdysozoa</taxon>
        <taxon>Nematoda</taxon>
        <taxon>Enoplea</taxon>
        <taxon>Dorylaimia</taxon>
        <taxon>Trichinellida</taxon>
        <taxon>Trichinellidae</taxon>
        <taxon>Trichinella</taxon>
    </lineage>
</organism>
<feature type="transmembrane region" description="Helical" evidence="1">
    <location>
        <begin position="20"/>
        <end position="38"/>
    </location>
</feature>
<evidence type="ECO:0000313" key="3">
    <source>
        <dbReference type="Proteomes" id="UP000055024"/>
    </source>
</evidence>
<dbReference type="Proteomes" id="UP000055024">
    <property type="component" value="Unassembled WGS sequence"/>
</dbReference>
<name>A0A0V1I1E7_9BILA</name>
<keyword evidence="3" id="KW-1185">Reference proteome</keyword>
<protein>
    <submittedName>
        <fullName evidence="2">Uncharacterized protein</fullName>
    </submittedName>
</protein>
<proteinExistence type="predicted"/>
<evidence type="ECO:0000256" key="1">
    <source>
        <dbReference type="SAM" id="Phobius"/>
    </source>
</evidence>
<reference evidence="2 3" key="1">
    <citation type="submission" date="2015-01" db="EMBL/GenBank/DDBJ databases">
        <title>Evolution of Trichinella species and genotypes.</title>
        <authorList>
            <person name="Korhonen P.K."/>
            <person name="Edoardo P."/>
            <person name="Giuseppe L.R."/>
            <person name="Gasser R.B."/>
        </authorList>
    </citation>
    <scope>NUCLEOTIDE SEQUENCE [LARGE SCALE GENOMIC DNA]</scope>
    <source>
        <strain evidence="2">ISS1029</strain>
    </source>
</reference>
<comment type="caution">
    <text evidence="2">The sequence shown here is derived from an EMBL/GenBank/DDBJ whole genome shotgun (WGS) entry which is preliminary data.</text>
</comment>
<gene>
    <name evidence="2" type="ORF">T11_4902</name>
</gene>
<dbReference type="AlphaFoldDB" id="A0A0V1I1E7"/>